<name>A0A1G6MS64_9BACT</name>
<dbReference type="AlphaFoldDB" id="A0A1G6MS64"/>
<dbReference type="RefSeq" id="WP_170830083.1">
    <property type="nucleotide sequence ID" value="NZ_FMYP01000038.1"/>
</dbReference>
<keyword evidence="2" id="KW-1185">Reference proteome</keyword>
<reference evidence="1 2" key="1">
    <citation type="submission" date="2016-09" db="EMBL/GenBank/DDBJ databases">
        <authorList>
            <person name="Capua I."/>
            <person name="De Benedictis P."/>
            <person name="Joannis T."/>
            <person name="Lombin L.H."/>
            <person name="Cattoli G."/>
        </authorList>
    </citation>
    <scope>NUCLEOTIDE SEQUENCE [LARGE SCALE GENOMIC DNA]</scope>
    <source>
        <strain evidence="1 2">A7P-90m</strain>
    </source>
</reference>
<gene>
    <name evidence="1" type="ORF">SAMN05216323_10382</name>
</gene>
<accession>A0A1G6MS64</accession>
<evidence type="ECO:0000313" key="1">
    <source>
        <dbReference type="EMBL" id="SDC58057.1"/>
    </source>
</evidence>
<proteinExistence type="predicted"/>
<protein>
    <submittedName>
        <fullName evidence="1">Uncharacterized protein</fullName>
    </submittedName>
</protein>
<sequence length="48" mass="5281">MAAAQPALAHDTVARMFRPAEATYANAYITVLKYNHFSGWTQVLTPKG</sequence>
<dbReference type="Proteomes" id="UP000199452">
    <property type="component" value="Unassembled WGS sequence"/>
</dbReference>
<organism evidence="1 2">
    <name type="scientific">Williamwhitmania taraxaci</name>
    <dbReference type="NCBI Taxonomy" id="1640674"/>
    <lineage>
        <taxon>Bacteria</taxon>
        <taxon>Pseudomonadati</taxon>
        <taxon>Bacteroidota</taxon>
        <taxon>Bacteroidia</taxon>
        <taxon>Bacteroidales</taxon>
        <taxon>Williamwhitmaniaceae</taxon>
        <taxon>Williamwhitmania</taxon>
    </lineage>
</organism>
<evidence type="ECO:0000313" key="2">
    <source>
        <dbReference type="Proteomes" id="UP000199452"/>
    </source>
</evidence>
<dbReference type="EMBL" id="FMYP01000038">
    <property type="protein sequence ID" value="SDC58057.1"/>
    <property type="molecule type" value="Genomic_DNA"/>
</dbReference>